<evidence type="ECO:0000256" key="6">
    <source>
        <dbReference type="SAM" id="Phobius"/>
    </source>
</evidence>
<keyword evidence="4" id="KW-0807">Transducer</keyword>
<feature type="transmembrane region" description="Helical" evidence="6">
    <location>
        <begin position="300"/>
        <end position="318"/>
    </location>
</feature>
<dbReference type="GO" id="GO:0004888">
    <property type="term" value="F:transmembrane signaling receptor activity"/>
    <property type="evidence" value="ECO:0007669"/>
    <property type="project" value="InterPro"/>
</dbReference>
<evidence type="ECO:0000256" key="2">
    <source>
        <dbReference type="ARBA" id="ARBA00022500"/>
    </source>
</evidence>
<feature type="coiled-coil region" evidence="5">
    <location>
        <begin position="368"/>
        <end position="402"/>
    </location>
</feature>
<evidence type="ECO:0000256" key="1">
    <source>
        <dbReference type="ARBA" id="ARBA00004370"/>
    </source>
</evidence>
<accession>A0A7W6W3K0</accession>
<evidence type="ECO:0000313" key="9">
    <source>
        <dbReference type="EMBL" id="MBB4234584.1"/>
    </source>
</evidence>
<dbReference type="SMART" id="SM01358">
    <property type="entry name" value="HBM"/>
    <property type="match status" value="1"/>
</dbReference>
<evidence type="ECO:0000256" key="3">
    <source>
        <dbReference type="ARBA" id="ARBA00029447"/>
    </source>
</evidence>
<dbReference type="CDD" id="cd11386">
    <property type="entry name" value="MCP_signal"/>
    <property type="match status" value="1"/>
</dbReference>
<reference evidence="9 10" key="1">
    <citation type="submission" date="2020-08" db="EMBL/GenBank/DDBJ databases">
        <title>Genomic Encyclopedia of Type Strains, Phase IV (KMG-V): Genome sequencing to study the core and pangenomes of soil and plant-associated prokaryotes.</title>
        <authorList>
            <person name="Whitman W."/>
        </authorList>
    </citation>
    <scope>NUCLEOTIDE SEQUENCE [LARGE SCALE GENOMIC DNA]</scope>
    <source>
        <strain evidence="9 10">SEMIA 4089</strain>
    </source>
</reference>
<name>A0A7W6W3K0_9HYPH</name>
<dbReference type="InterPro" id="IPR032255">
    <property type="entry name" value="HBM"/>
</dbReference>
<comment type="subcellular location">
    <subcellularLocation>
        <location evidence="1">Membrane</location>
    </subcellularLocation>
</comment>
<keyword evidence="2" id="KW-0145">Chemotaxis</keyword>
<dbReference type="PROSITE" id="PS50111">
    <property type="entry name" value="CHEMOTAXIS_TRANSDUC_2"/>
    <property type="match status" value="1"/>
</dbReference>
<comment type="caution">
    <text evidence="9">The sequence shown here is derived from an EMBL/GenBank/DDBJ whole genome shotgun (WGS) entry which is preliminary data.</text>
</comment>
<dbReference type="InterPro" id="IPR051310">
    <property type="entry name" value="MCP_chemotaxis"/>
</dbReference>
<comment type="similarity">
    <text evidence="3">Belongs to the methyl-accepting chemotaxis (MCP) protein family.</text>
</comment>
<feature type="domain" description="HAMP" evidence="8">
    <location>
        <begin position="400"/>
        <end position="451"/>
    </location>
</feature>
<dbReference type="PANTHER" id="PTHR43531:SF11">
    <property type="entry name" value="METHYL-ACCEPTING CHEMOTAXIS PROTEIN 3"/>
    <property type="match status" value="1"/>
</dbReference>
<keyword evidence="6" id="KW-1133">Transmembrane helix</keyword>
<dbReference type="Gene3D" id="1.10.287.950">
    <property type="entry name" value="Methyl-accepting chemotaxis protein"/>
    <property type="match status" value="1"/>
</dbReference>
<dbReference type="EMBL" id="JACIFY010000003">
    <property type="protein sequence ID" value="MBB4234584.1"/>
    <property type="molecule type" value="Genomic_DNA"/>
</dbReference>
<dbReference type="SMART" id="SM00283">
    <property type="entry name" value="MA"/>
    <property type="match status" value="1"/>
</dbReference>
<gene>
    <name evidence="9" type="ORF">GGD57_001140</name>
</gene>
<dbReference type="AlphaFoldDB" id="A0A7W6W3K0"/>
<evidence type="ECO:0000256" key="5">
    <source>
        <dbReference type="SAM" id="Coils"/>
    </source>
</evidence>
<dbReference type="Gene3D" id="6.10.340.10">
    <property type="match status" value="1"/>
</dbReference>
<keyword evidence="6" id="KW-0812">Transmembrane</keyword>
<dbReference type="InterPro" id="IPR003660">
    <property type="entry name" value="HAMP_dom"/>
</dbReference>
<dbReference type="InterPro" id="IPR004090">
    <property type="entry name" value="Chemotax_Me-accpt_rcpt"/>
</dbReference>
<dbReference type="InterPro" id="IPR004089">
    <property type="entry name" value="MCPsignal_dom"/>
</dbReference>
<feature type="domain" description="Methyl-accepting transducer" evidence="7">
    <location>
        <begin position="456"/>
        <end position="685"/>
    </location>
</feature>
<dbReference type="Proteomes" id="UP000540909">
    <property type="component" value="Unassembled WGS sequence"/>
</dbReference>
<dbReference type="Pfam" id="PF00672">
    <property type="entry name" value="HAMP"/>
    <property type="match status" value="1"/>
</dbReference>
<protein>
    <submittedName>
        <fullName evidence="9">Methyl-accepting chemotaxis protein</fullName>
    </submittedName>
</protein>
<dbReference type="GO" id="GO:0006935">
    <property type="term" value="P:chemotaxis"/>
    <property type="evidence" value="ECO:0007669"/>
    <property type="project" value="UniProtKB-KW"/>
</dbReference>
<evidence type="ECO:0000259" key="7">
    <source>
        <dbReference type="PROSITE" id="PS50111"/>
    </source>
</evidence>
<dbReference type="PRINTS" id="PR00260">
    <property type="entry name" value="CHEMTRNSDUCR"/>
</dbReference>
<dbReference type="Pfam" id="PF00015">
    <property type="entry name" value="MCPsignal"/>
    <property type="match status" value="1"/>
</dbReference>
<feature type="domain" description="HAMP" evidence="8">
    <location>
        <begin position="319"/>
        <end position="372"/>
    </location>
</feature>
<keyword evidence="5" id="KW-0175">Coiled coil</keyword>
<dbReference type="FunFam" id="1.10.287.950:FF:000001">
    <property type="entry name" value="Methyl-accepting chemotaxis sensory transducer"/>
    <property type="match status" value="1"/>
</dbReference>
<dbReference type="SUPFAM" id="SSF58104">
    <property type="entry name" value="Methyl-accepting chemotaxis protein (MCP) signaling domain"/>
    <property type="match status" value="1"/>
</dbReference>
<dbReference type="SUPFAM" id="SSF158472">
    <property type="entry name" value="HAMP domain-like"/>
    <property type="match status" value="1"/>
</dbReference>
<dbReference type="GO" id="GO:0016020">
    <property type="term" value="C:membrane"/>
    <property type="evidence" value="ECO:0007669"/>
    <property type="project" value="UniProtKB-SubCell"/>
</dbReference>
<keyword evidence="6" id="KW-0472">Membrane</keyword>
<organism evidence="9 10">
    <name type="scientific">Rhizobium esperanzae</name>
    <dbReference type="NCBI Taxonomy" id="1967781"/>
    <lineage>
        <taxon>Bacteria</taxon>
        <taxon>Pseudomonadati</taxon>
        <taxon>Pseudomonadota</taxon>
        <taxon>Alphaproteobacteria</taxon>
        <taxon>Hyphomicrobiales</taxon>
        <taxon>Rhizobiaceae</taxon>
        <taxon>Rhizobium/Agrobacterium group</taxon>
        <taxon>Rhizobium</taxon>
    </lineage>
</organism>
<dbReference type="PROSITE" id="PS50885">
    <property type="entry name" value="HAMP"/>
    <property type="match status" value="2"/>
</dbReference>
<evidence type="ECO:0000256" key="4">
    <source>
        <dbReference type="PROSITE-ProRule" id="PRU00284"/>
    </source>
</evidence>
<evidence type="ECO:0000259" key="8">
    <source>
        <dbReference type="PROSITE" id="PS50885"/>
    </source>
</evidence>
<sequence>MMLHFWNKFGIRAQITSGFVPLILLMSLLTVSAISGMNGLAAIFASYRATAGQSLAISDYSDQLHEIQMSAEAFRSTPSQAVVDSFRAGVKAFETDDPRFADNKDLQAGLAAIRQDIAAYGKAFEQIVTLQARRDLLISKVTEFGPWTSIALNDVMRSAWRQNDVALLHMTAETLEALNRSLYFSERFVHSNDFAAYDTAQAALAEAVALNDAAAKAAKNELQKKRLMGAGQLMQNYTARLGDMKEVLQASGNIRQTQLNVLASKISGEFKDLQATVTGAQKNIDGSVEATVASATSTTLVISGLLIVIGLVLSYFVGRLISSAVRKMAQSMEQLARGDERIVITGVEHRHELGAMARSLKVFQETGRAKLIAEANAERARLAAEEERLRQEAERLSDAQVMEHAFRQISVGLDALSKGDLTVRVGEVDHRYVRIRDHFNNSVASLEEAVASVIRAVATIRSGLSEISTASNDLARRTEQQAASLEETVAALGDVTRGVNGTAEGASRAQAVVATARTNAEKGGEIVSRAIAAMTEIQNSSSKIGNIISVIDEIAFQTNLLALNAGVEAARAGEAGKGFAVVAQEVRELAQRSANAAREIKQLISTSSTQVKTGVELVGESGVSLEQIVEHVTAMNATVAEIAVAAREQATSLREVSAAGDQMDKVTQQNAAMVEETTAAAQSLTQETESLAELLRRFKTGSARASDHRHYAMAS</sequence>
<dbReference type="PANTHER" id="PTHR43531">
    <property type="entry name" value="PROTEIN ICFG"/>
    <property type="match status" value="1"/>
</dbReference>
<dbReference type="GO" id="GO:0007165">
    <property type="term" value="P:signal transduction"/>
    <property type="evidence" value="ECO:0007669"/>
    <property type="project" value="UniProtKB-KW"/>
</dbReference>
<evidence type="ECO:0000313" key="10">
    <source>
        <dbReference type="Proteomes" id="UP000540909"/>
    </source>
</evidence>
<proteinExistence type="inferred from homology"/>
<dbReference type="SMART" id="SM00304">
    <property type="entry name" value="HAMP"/>
    <property type="match status" value="2"/>
</dbReference>